<organism evidence="1 2">
    <name type="scientific">Orbilia oligospora</name>
    <name type="common">Nematode-trapping fungus</name>
    <name type="synonym">Arthrobotrys oligospora</name>
    <dbReference type="NCBI Taxonomy" id="2813651"/>
    <lineage>
        <taxon>Eukaryota</taxon>
        <taxon>Fungi</taxon>
        <taxon>Dikarya</taxon>
        <taxon>Ascomycota</taxon>
        <taxon>Pezizomycotina</taxon>
        <taxon>Orbiliomycetes</taxon>
        <taxon>Orbiliales</taxon>
        <taxon>Orbiliaceae</taxon>
        <taxon>Orbilia</taxon>
    </lineage>
</organism>
<evidence type="ECO:0000313" key="2">
    <source>
        <dbReference type="Proteomes" id="UP000297595"/>
    </source>
</evidence>
<sequence length="119" mass="13809">MQPNRGNHPRHGFTGPRLVQLSRFYFRQAVQVPRGERKAKGRAYQEPYKARKRGGFDGEEYVDTLAFMSTKNRSRTPDLQDFMFSQGLESWLWHQGVPFVADEGRVEEISGLDDVDIFD</sequence>
<dbReference type="AlphaFoldDB" id="A0A8H2HRV3"/>
<dbReference type="EMBL" id="SOZJ01000003">
    <property type="protein sequence ID" value="TGJ69706.1"/>
    <property type="molecule type" value="Genomic_DNA"/>
</dbReference>
<comment type="caution">
    <text evidence="1">The sequence shown here is derived from an EMBL/GenBank/DDBJ whole genome shotgun (WGS) entry which is preliminary data.</text>
</comment>
<name>A0A8H2HRV3_ORBOL</name>
<protein>
    <submittedName>
        <fullName evidence="1">Uncharacterized protein</fullName>
    </submittedName>
</protein>
<dbReference type="Proteomes" id="UP000297595">
    <property type="component" value="Unassembled WGS sequence"/>
</dbReference>
<gene>
    <name evidence="1" type="ORF">EYR41_005727</name>
</gene>
<reference evidence="1 2" key="1">
    <citation type="submission" date="2019-03" db="EMBL/GenBank/DDBJ databases">
        <title>Nematode-trapping fungi genome.</title>
        <authorList>
            <person name="Vidal-Diez De Ulzurrun G."/>
        </authorList>
    </citation>
    <scope>NUCLEOTIDE SEQUENCE [LARGE SCALE GENOMIC DNA]</scope>
    <source>
        <strain evidence="1 2">TWF154</strain>
    </source>
</reference>
<accession>A0A8H2HRV3</accession>
<evidence type="ECO:0000313" key="1">
    <source>
        <dbReference type="EMBL" id="TGJ69706.1"/>
    </source>
</evidence>
<proteinExistence type="predicted"/>